<organism evidence="2 3">
    <name type="scientific">Pseudo-nitzschia multistriata</name>
    <dbReference type="NCBI Taxonomy" id="183589"/>
    <lineage>
        <taxon>Eukaryota</taxon>
        <taxon>Sar</taxon>
        <taxon>Stramenopiles</taxon>
        <taxon>Ochrophyta</taxon>
        <taxon>Bacillariophyta</taxon>
        <taxon>Bacillariophyceae</taxon>
        <taxon>Bacillariophycidae</taxon>
        <taxon>Bacillariales</taxon>
        <taxon>Bacillariaceae</taxon>
        <taxon>Pseudo-nitzschia</taxon>
    </lineage>
</organism>
<gene>
    <name evidence="2" type="ORF">PSNMU_V1.4_AUG-EV-PASAV3_0001200</name>
</gene>
<feature type="region of interest" description="Disordered" evidence="1">
    <location>
        <begin position="361"/>
        <end position="384"/>
    </location>
</feature>
<feature type="region of interest" description="Disordered" evidence="1">
    <location>
        <begin position="295"/>
        <end position="316"/>
    </location>
</feature>
<proteinExistence type="predicted"/>
<keyword evidence="3" id="KW-1185">Reference proteome</keyword>
<accession>A0A448YU40</accession>
<evidence type="ECO:0000313" key="3">
    <source>
        <dbReference type="Proteomes" id="UP000291116"/>
    </source>
</evidence>
<evidence type="ECO:0000313" key="2">
    <source>
        <dbReference type="EMBL" id="VEU33317.1"/>
    </source>
</evidence>
<dbReference type="Proteomes" id="UP000291116">
    <property type="component" value="Unassembled WGS sequence"/>
</dbReference>
<sequence length="493" mass="53215">MPARSPSPGPPQWTTVSVPLLLGVSVLTSLGAVLRSFEAGSWTALPDGSAPGGGFAPILRSGEPVARKRLSFPAPSPVFHRTKYTFDSFVVNGVDLARFGLGDERTSIGGESGGGDVPPFALFGDFDLSAELEGNETWIELLERRRDATHPSLSFYVDKVAFKRWLASSGPGAGVEGIPSLALAYADELLGESRGLSEALRKRLPETGDYVAKPTHLSCSGGVWLVHNDPSENTTHVGNGKKPMAVFEGSGDVRDTIAGDLAENLGRVQEKCGRTVRESYALRHVRPGIVVEERFTQPGGTHGHHKDGGRDDPGGRAAFFRGGMEFKVFTIWGRAWLTVWRPGTDGVRALFFRNGTSLAFDPPAKKRKQGAGREAPPRGDPEPLPDWIDWERVVSMGERLGRNKDMFRTDIFVGVGSGSRTLKSGGNTHGGAVRYVVSETEIHPTPLRGFEEVFEEAGRLWLAGYYLLHERHGLSVVPNTEVPPSFGGAVPLS</sequence>
<dbReference type="AlphaFoldDB" id="A0A448YU40"/>
<dbReference type="EMBL" id="CAACVS010000001">
    <property type="protein sequence ID" value="VEU33317.1"/>
    <property type="molecule type" value="Genomic_DNA"/>
</dbReference>
<reference evidence="2 3" key="1">
    <citation type="submission" date="2019-01" db="EMBL/GenBank/DDBJ databases">
        <authorList>
            <person name="Ferrante I. M."/>
        </authorList>
    </citation>
    <scope>NUCLEOTIDE SEQUENCE [LARGE SCALE GENOMIC DNA]</scope>
    <source>
        <strain evidence="2 3">B856</strain>
    </source>
</reference>
<dbReference type="OrthoDB" id="42305at2759"/>
<name>A0A448YU40_9STRA</name>
<protein>
    <submittedName>
        <fullName evidence="2">Uncharacterized protein</fullName>
    </submittedName>
</protein>
<evidence type="ECO:0000256" key="1">
    <source>
        <dbReference type="SAM" id="MobiDB-lite"/>
    </source>
</evidence>